<feature type="transmembrane region" description="Helical" evidence="10">
    <location>
        <begin position="27"/>
        <end position="46"/>
    </location>
</feature>
<evidence type="ECO:0000256" key="6">
    <source>
        <dbReference type="ARBA" id="ARBA00022475"/>
    </source>
</evidence>
<evidence type="ECO:0000256" key="8">
    <source>
        <dbReference type="ARBA" id="ARBA00022989"/>
    </source>
</evidence>
<keyword evidence="9 10" id="KW-0472">Membrane</keyword>
<accession>A0A2A5C6U4</accession>
<keyword evidence="7 10" id="KW-0812">Transmembrane</keyword>
<dbReference type="PANTHER" id="PTHR36122">
    <property type="entry name" value="NICOTINAMIDE RIBOSIDE TRANSPORTER PNUC"/>
    <property type="match status" value="1"/>
</dbReference>
<evidence type="ECO:0000256" key="10">
    <source>
        <dbReference type="SAM" id="Phobius"/>
    </source>
</evidence>
<keyword evidence="5" id="KW-0813">Transport</keyword>
<sequence>MIFQALQILGVILAIAYLLLAARESIWCWLCAIISSFIYVYLFWQVGLLMESMLNIFYIAMAIVGYLQWRYGGGEHEGLNIRTLKPWQHVLIIFLILSLAWLNGWFMQNYTAAAWPYVDSFTTWASVLTTFMVIYKILENWIYWFVIDGISIYLYIDRGLYLTAFLFLAYVIIVVFGFISWRKKLIIH</sequence>
<feature type="transmembrane region" description="Helical" evidence="10">
    <location>
        <begin position="162"/>
        <end position="181"/>
    </location>
</feature>
<gene>
    <name evidence="11" type="ORF">COA71_13840</name>
</gene>
<feature type="transmembrane region" description="Helical" evidence="10">
    <location>
        <begin position="6"/>
        <end position="22"/>
    </location>
</feature>
<dbReference type="Proteomes" id="UP000228987">
    <property type="component" value="Unassembled WGS sequence"/>
</dbReference>
<dbReference type="AlphaFoldDB" id="A0A2A5C6U4"/>
<dbReference type="NCBIfam" id="TIGR01528">
    <property type="entry name" value="NMN_trans_PnuC"/>
    <property type="match status" value="1"/>
</dbReference>
<dbReference type="PANTHER" id="PTHR36122:SF2">
    <property type="entry name" value="NICOTINAMIDE RIBOSIDE TRANSPORTER PNUC"/>
    <property type="match status" value="1"/>
</dbReference>
<proteinExistence type="inferred from homology"/>
<evidence type="ECO:0000256" key="4">
    <source>
        <dbReference type="ARBA" id="ARBA00017522"/>
    </source>
</evidence>
<comment type="similarity">
    <text evidence="3">Belongs to the nicotinamide ribonucleoside (NR) uptake permease (TC 4.B.1) family.</text>
</comment>
<comment type="caution">
    <text evidence="11">The sequence shown here is derived from an EMBL/GenBank/DDBJ whole genome shotgun (WGS) entry which is preliminary data.</text>
</comment>
<evidence type="ECO:0000313" key="11">
    <source>
        <dbReference type="EMBL" id="PCJ39532.1"/>
    </source>
</evidence>
<comment type="function">
    <text evidence="1">Required for nicotinamide riboside transport across the inner membrane.</text>
</comment>
<organism evidence="11 12">
    <name type="scientific">SAR86 cluster bacterium</name>
    <dbReference type="NCBI Taxonomy" id="2030880"/>
    <lineage>
        <taxon>Bacteria</taxon>
        <taxon>Pseudomonadati</taxon>
        <taxon>Pseudomonadota</taxon>
        <taxon>Gammaproteobacteria</taxon>
        <taxon>SAR86 cluster</taxon>
    </lineage>
</organism>
<dbReference type="EMBL" id="NVWI01000014">
    <property type="protein sequence ID" value="PCJ39532.1"/>
    <property type="molecule type" value="Genomic_DNA"/>
</dbReference>
<name>A0A2A5C6U4_9GAMM</name>
<feature type="transmembrane region" description="Helical" evidence="10">
    <location>
        <begin position="90"/>
        <end position="108"/>
    </location>
</feature>
<reference evidence="12" key="1">
    <citation type="submission" date="2017-08" db="EMBL/GenBank/DDBJ databases">
        <title>A dynamic microbial community with high functional redundancy inhabits the cold, oxic subseafloor aquifer.</title>
        <authorList>
            <person name="Tully B.J."/>
            <person name="Wheat C.G."/>
            <person name="Glazer B.T."/>
            <person name="Huber J.A."/>
        </authorList>
    </citation>
    <scope>NUCLEOTIDE SEQUENCE [LARGE SCALE GENOMIC DNA]</scope>
</reference>
<evidence type="ECO:0000256" key="7">
    <source>
        <dbReference type="ARBA" id="ARBA00022692"/>
    </source>
</evidence>
<dbReference type="InterPro" id="IPR006419">
    <property type="entry name" value="NMN_transpt_PnuC"/>
</dbReference>
<evidence type="ECO:0000256" key="9">
    <source>
        <dbReference type="ARBA" id="ARBA00023136"/>
    </source>
</evidence>
<comment type="subcellular location">
    <subcellularLocation>
        <location evidence="2">Cell membrane</location>
        <topology evidence="2">Multi-pass membrane protein</topology>
    </subcellularLocation>
</comment>
<protein>
    <recommendedName>
        <fullName evidence="4">Nicotinamide riboside transporter PnuC</fullName>
    </recommendedName>
</protein>
<dbReference type="Pfam" id="PF04973">
    <property type="entry name" value="NMN_transporter"/>
    <property type="match status" value="1"/>
</dbReference>
<evidence type="ECO:0000256" key="1">
    <source>
        <dbReference type="ARBA" id="ARBA00002672"/>
    </source>
</evidence>
<dbReference type="GO" id="GO:0005886">
    <property type="term" value="C:plasma membrane"/>
    <property type="evidence" value="ECO:0007669"/>
    <property type="project" value="UniProtKB-SubCell"/>
</dbReference>
<evidence type="ECO:0000256" key="5">
    <source>
        <dbReference type="ARBA" id="ARBA00022448"/>
    </source>
</evidence>
<keyword evidence="6" id="KW-1003">Cell membrane</keyword>
<evidence type="ECO:0000256" key="3">
    <source>
        <dbReference type="ARBA" id="ARBA00006669"/>
    </source>
</evidence>
<feature type="transmembrane region" description="Helical" evidence="10">
    <location>
        <begin position="52"/>
        <end position="69"/>
    </location>
</feature>
<evidence type="ECO:0000313" key="12">
    <source>
        <dbReference type="Proteomes" id="UP000228987"/>
    </source>
</evidence>
<dbReference type="GO" id="GO:0034257">
    <property type="term" value="F:nicotinamide riboside transmembrane transporter activity"/>
    <property type="evidence" value="ECO:0007669"/>
    <property type="project" value="InterPro"/>
</dbReference>
<evidence type="ECO:0000256" key="2">
    <source>
        <dbReference type="ARBA" id="ARBA00004651"/>
    </source>
</evidence>
<keyword evidence="8 10" id="KW-1133">Transmembrane helix</keyword>